<feature type="domain" description="JmjC" evidence="2">
    <location>
        <begin position="233"/>
        <end position="418"/>
    </location>
</feature>
<evidence type="ECO:0000313" key="3">
    <source>
        <dbReference type="EMBL" id="CAH0369567.1"/>
    </source>
</evidence>
<dbReference type="Proteomes" id="UP000789595">
    <property type="component" value="Unassembled WGS sequence"/>
</dbReference>
<dbReference type="EMBL" id="CAKKNE010000002">
    <property type="protein sequence ID" value="CAH0369567.1"/>
    <property type="molecule type" value="Genomic_DNA"/>
</dbReference>
<dbReference type="InterPro" id="IPR050910">
    <property type="entry name" value="JMJD6_ArgDemeth/LysHydrox"/>
</dbReference>
<dbReference type="PANTHER" id="PTHR12480:SF22">
    <property type="entry name" value="JMJC DOMAIN-CONTAINING PROTEIN"/>
    <property type="match status" value="1"/>
</dbReference>
<sequence>MAKMGSKKKHNKQEQPPRRPTWLIAAAVAVAAAVAAVVAQRSDPFRDLDDAAVATAAFEALRDAQPKRARAAFAELVTRDADDSFAWSWRGRAEVALSDLDAAETSYTRALETLPRRLFDEDDNERRTMKTRRAQLMLDLERVRGRLEARSAPINSVTYHEMERRHWRDVVPSDEPLILTGFSTVLSLDLITDRCGSKQVRSRRRSPNSTAWAAMNEGEETTISEFIHSQQKDAAVFDWPLQYCPDLLSEIEVPPFAALDHVATAYGPSLFISFSAKGGGPHVDSGSTKFWQHVHAGRKEWRVASVRDWPRLFATDDNWRRAFFRDARCSGIFGSVPAECDDGFGAAPVDLFDESALHKTTVREVWRGAALPGEVVYIPMNAPHQVRNAPDEPTIAVSMNYVDGGNLEAARAASWAAPAYHPKWLARLKVHGRAVPGSRAPWYARQRIALASDEQWVGD</sequence>
<keyword evidence="4" id="KW-1185">Reference proteome</keyword>
<proteinExistence type="predicted"/>
<gene>
    <name evidence="3" type="ORF">PECAL_2P26940</name>
</gene>
<dbReference type="Gene3D" id="2.60.120.650">
    <property type="entry name" value="Cupin"/>
    <property type="match status" value="1"/>
</dbReference>
<dbReference type="GO" id="GO:0005737">
    <property type="term" value="C:cytoplasm"/>
    <property type="evidence" value="ECO:0007669"/>
    <property type="project" value="TreeGrafter"/>
</dbReference>
<name>A0A8J2SM03_9STRA</name>
<accession>A0A8J2SM03</accession>
<organism evidence="3 4">
    <name type="scientific">Pelagomonas calceolata</name>
    <dbReference type="NCBI Taxonomy" id="35677"/>
    <lineage>
        <taxon>Eukaryota</taxon>
        <taxon>Sar</taxon>
        <taxon>Stramenopiles</taxon>
        <taxon>Ochrophyta</taxon>
        <taxon>Pelagophyceae</taxon>
        <taxon>Pelagomonadales</taxon>
        <taxon>Pelagomonadaceae</taxon>
        <taxon>Pelagomonas</taxon>
    </lineage>
</organism>
<dbReference type="GO" id="GO:0033749">
    <property type="term" value="F:histone H4R3 demethylase activity"/>
    <property type="evidence" value="ECO:0007669"/>
    <property type="project" value="TreeGrafter"/>
</dbReference>
<evidence type="ECO:0000313" key="4">
    <source>
        <dbReference type="Proteomes" id="UP000789595"/>
    </source>
</evidence>
<dbReference type="OrthoDB" id="70760at2759"/>
<dbReference type="GO" id="GO:0005634">
    <property type="term" value="C:nucleus"/>
    <property type="evidence" value="ECO:0007669"/>
    <property type="project" value="TreeGrafter"/>
</dbReference>
<dbReference type="SUPFAM" id="SSF51197">
    <property type="entry name" value="Clavaminate synthase-like"/>
    <property type="match status" value="1"/>
</dbReference>
<comment type="caution">
    <text evidence="3">The sequence shown here is derived from an EMBL/GenBank/DDBJ whole genome shotgun (WGS) entry which is preliminary data.</text>
</comment>
<evidence type="ECO:0000259" key="2">
    <source>
        <dbReference type="PROSITE" id="PS51184"/>
    </source>
</evidence>
<dbReference type="AlphaFoldDB" id="A0A8J2SM03"/>
<dbReference type="GO" id="GO:0106140">
    <property type="term" value="F:P-TEFb complex binding"/>
    <property type="evidence" value="ECO:0007669"/>
    <property type="project" value="TreeGrafter"/>
</dbReference>
<dbReference type="PANTHER" id="PTHR12480">
    <property type="entry name" value="ARGININE DEMETHYLASE AND LYSYL-HYDROXYLASE JMJD"/>
    <property type="match status" value="1"/>
</dbReference>
<dbReference type="PROSITE" id="PS50005">
    <property type="entry name" value="TPR"/>
    <property type="match status" value="1"/>
</dbReference>
<dbReference type="Gene3D" id="1.25.40.10">
    <property type="entry name" value="Tetratricopeptide repeat domain"/>
    <property type="match status" value="1"/>
</dbReference>
<reference evidence="3" key="1">
    <citation type="submission" date="2021-11" db="EMBL/GenBank/DDBJ databases">
        <authorList>
            <consortium name="Genoscope - CEA"/>
            <person name="William W."/>
        </authorList>
    </citation>
    <scope>NUCLEOTIDE SEQUENCE</scope>
</reference>
<dbReference type="SUPFAM" id="SSF48452">
    <property type="entry name" value="TPR-like"/>
    <property type="match status" value="1"/>
</dbReference>
<feature type="repeat" description="TPR" evidence="1">
    <location>
        <begin position="84"/>
        <end position="117"/>
    </location>
</feature>
<dbReference type="InterPro" id="IPR019734">
    <property type="entry name" value="TPR_rpt"/>
</dbReference>
<dbReference type="InterPro" id="IPR011990">
    <property type="entry name" value="TPR-like_helical_dom_sf"/>
</dbReference>
<dbReference type="PROSITE" id="PS51184">
    <property type="entry name" value="JMJC"/>
    <property type="match status" value="1"/>
</dbReference>
<keyword evidence="1" id="KW-0802">TPR repeat</keyword>
<protein>
    <recommendedName>
        <fullName evidence="2">JmjC domain-containing protein</fullName>
    </recommendedName>
</protein>
<evidence type="ECO:0000256" key="1">
    <source>
        <dbReference type="PROSITE-ProRule" id="PRU00339"/>
    </source>
</evidence>
<dbReference type="InterPro" id="IPR003347">
    <property type="entry name" value="JmjC_dom"/>
</dbReference>